<sequence>MLTFDPEGMSAAQRQGDACVVCHKRWPRPRVRVGRFPDDMTALACADCAEALLPAPLATVVAFPAR</sequence>
<evidence type="ECO:0000313" key="1">
    <source>
        <dbReference type="EMBL" id="GGP11123.1"/>
    </source>
</evidence>
<name>A0A918ABP0_9ACTN</name>
<keyword evidence="2" id="KW-1185">Reference proteome</keyword>
<proteinExistence type="predicted"/>
<dbReference type="Proteomes" id="UP000660745">
    <property type="component" value="Unassembled WGS sequence"/>
</dbReference>
<reference evidence="1" key="2">
    <citation type="submission" date="2020-09" db="EMBL/GenBank/DDBJ databases">
        <authorList>
            <person name="Sun Q."/>
            <person name="Zhou Y."/>
        </authorList>
    </citation>
    <scope>NUCLEOTIDE SEQUENCE</scope>
    <source>
        <strain evidence="1">CGMCC 4.7430</strain>
    </source>
</reference>
<protein>
    <submittedName>
        <fullName evidence="1">Uncharacterized protein</fullName>
    </submittedName>
</protein>
<comment type="caution">
    <text evidence="1">The sequence shown here is derived from an EMBL/GenBank/DDBJ whole genome shotgun (WGS) entry which is preliminary data.</text>
</comment>
<evidence type="ECO:0000313" key="2">
    <source>
        <dbReference type="Proteomes" id="UP000660745"/>
    </source>
</evidence>
<reference evidence="1" key="1">
    <citation type="journal article" date="2014" name="Int. J. Syst. Evol. Microbiol.">
        <title>Complete genome sequence of Corynebacterium casei LMG S-19264T (=DSM 44701T), isolated from a smear-ripened cheese.</title>
        <authorList>
            <consortium name="US DOE Joint Genome Institute (JGI-PGF)"/>
            <person name="Walter F."/>
            <person name="Albersmeier A."/>
            <person name="Kalinowski J."/>
            <person name="Ruckert C."/>
        </authorList>
    </citation>
    <scope>NUCLEOTIDE SEQUENCE</scope>
    <source>
        <strain evidence="1">CGMCC 4.7430</strain>
    </source>
</reference>
<dbReference type="AlphaFoldDB" id="A0A918ABP0"/>
<gene>
    <name evidence="1" type="ORF">GCM10012278_53450</name>
</gene>
<organism evidence="1 2">
    <name type="scientific">Nonomuraea glycinis</name>
    <dbReference type="NCBI Taxonomy" id="2047744"/>
    <lineage>
        <taxon>Bacteria</taxon>
        <taxon>Bacillati</taxon>
        <taxon>Actinomycetota</taxon>
        <taxon>Actinomycetes</taxon>
        <taxon>Streptosporangiales</taxon>
        <taxon>Streptosporangiaceae</taxon>
        <taxon>Nonomuraea</taxon>
    </lineage>
</organism>
<accession>A0A918ABP0</accession>
<dbReference type="EMBL" id="BMNK01000010">
    <property type="protein sequence ID" value="GGP11123.1"/>
    <property type="molecule type" value="Genomic_DNA"/>
</dbReference>